<dbReference type="InterPro" id="IPR000014">
    <property type="entry name" value="PAS"/>
</dbReference>
<evidence type="ECO:0000259" key="7">
    <source>
        <dbReference type="PROSITE" id="PS50112"/>
    </source>
</evidence>
<dbReference type="OrthoDB" id="341208at2"/>
<evidence type="ECO:0000313" key="9">
    <source>
        <dbReference type="EMBL" id="KAA2211587.1"/>
    </source>
</evidence>
<dbReference type="InterPro" id="IPR029016">
    <property type="entry name" value="GAF-like_dom_sf"/>
</dbReference>
<dbReference type="InterPro" id="IPR000700">
    <property type="entry name" value="PAS-assoc_C"/>
</dbReference>
<evidence type="ECO:0000256" key="3">
    <source>
        <dbReference type="ARBA" id="ARBA00022553"/>
    </source>
</evidence>
<sequence>MGEVEESNYPELLRQQAALARFGELALRSDNLDEILAEACRLVGEALGTDLAKVMELREDGETLLVRAGVGWKPGVVGETTVKASDMTSEAHALKTGEPMISPDIAQETRFSYPPFLLDNGVRAVANVPIIGSDGKPPFGILQVDSREPREFAENDTVFLRTYANLLAAAVNRLRATGDLRDREARLRRSEERFRRVAEIETVGVIFFATDGRITDGNAAFLRMSGFTREDLEAGLLRWDELTPPEWMPQTLRGIEQLTTTGQGAPFEKEYLRKDGSRWWGLFAGRMLDDGTAVELVLDISDRKVAEGALRDSEARLRSLVEEIPQLVFRSRSSGERIWGSPQWIAYSGQSEEESVGLGWLNAVHPDDRAATMAAWNEAEARGVFSVEHRTYHAADRTWRWFQSRATPVRDAEGRIAEWFGTSTDIDDQVQAREVLARGRSSWRRRSPRAPPSCGGRSRACGRRSSSASRPRRTCGRCRRWRQWVSSPAALRTTSTTCCRASRAVWRSRSSVPPRVGRQRCCATSSRHARRWTGRPG</sequence>
<dbReference type="Pfam" id="PF01590">
    <property type="entry name" value="GAF"/>
    <property type="match status" value="1"/>
</dbReference>
<dbReference type="Proteomes" id="UP000322110">
    <property type="component" value="Unassembled WGS sequence"/>
</dbReference>
<feature type="domain" description="PAC" evidence="8">
    <location>
        <begin position="385"/>
        <end position="438"/>
    </location>
</feature>
<dbReference type="NCBIfam" id="TIGR00229">
    <property type="entry name" value="sensory_box"/>
    <property type="match status" value="2"/>
</dbReference>
<reference evidence="9 10" key="1">
    <citation type="journal article" date="2015" name="Int. J. Syst. Evol. Microbiol.">
        <title>Roseomonas oryzae sp. nov., isolated from paddy rhizosphere soil.</title>
        <authorList>
            <person name="Ramaprasad E.V."/>
            <person name="Sasikala Ch."/>
            <person name="Ramana Ch.V."/>
        </authorList>
    </citation>
    <scope>NUCLEOTIDE SEQUENCE [LARGE SCALE GENOMIC DNA]</scope>
    <source>
        <strain evidence="9 10">KCTC 42542</strain>
    </source>
</reference>
<dbReference type="InterPro" id="IPR003018">
    <property type="entry name" value="GAF"/>
</dbReference>
<protein>
    <recommendedName>
        <fullName evidence="2">histidine kinase</fullName>
        <ecNumber evidence="2">2.7.13.3</ecNumber>
    </recommendedName>
</protein>
<dbReference type="PANTHER" id="PTHR43304">
    <property type="entry name" value="PHYTOCHROME-LIKE PROTEIN CPH1"/>
    <property type="match status" value="1"/>
</dbReference>
<dbReference type="Pfam" id="PF13426">
    <property type="entry name" value="PAS_9"/>
    <property type="match status" value="1"/>
</dbReference>
<dbReference type="InterPro" id="IPR052162">
    <property type="entry name" value="Sensor_kinase/Photoreceptor"/>
</dbReference>
<dbReference type="CDD" id="cd00130">
    <property type="entry name" value="PAS"/>
    <property type="match status" value="2"/>
</dbReference>
<feature type="domain" description="PAS" evidence="7">
    <location>
        <begin position="190"/>
        <end position="232"/>
    </location>
</feature>
<comment type="catalytic activity">
    <reaction evidence="1">
        <text>ATP + protein L-histidine = ADP + protein N-phospho-L-histidine.</text>
        <dbReference type="EC" id="2.7.13.3"/>
    </reaction>
</comment>
<dbReference type="PROSITE" id="PS50112">
    <property type="entry name" value="PAS"/>
    <property type="match status" value="2"/>
</dbReference>
<dbReference type="SMART" id="SM00086">
    <property type="entry name" value="PAC"/>
    <property type="match status" value="2"/>
</dbReference>
<keyword evidence="5" id="KW-0418">Kinase</keyword>
<dbReference type="PANTHER" id="PTHR43304:SF1">
    <property type="entry name" value="PAC DOMAIN-CONTAINING PROTEIN"/>
    <property type="match status" value="1"/>
</dbReference>
<evidence type="ECO:0000256" key="5">
    <source>
        <dbReference type="ARBA" id="ARBA00022777"/>
    </source>
</evidence>
<keyword evidence="3" id="KW-0597">Phosphoprotein</keyword>
<dbReference type="GO" id="GO:0004673">
    <property type="term" value="F:protein histidine kinase activity"/>
    <property type="evidence" value="ECO:0007669"/>
    <property type="project" value="UniProtKB-EC"/>
</dbReference>
<feature type="compositionally biased region" description="Low complexity" evidence="6">
    <location>
        <begin position="452"/>
        <end position="469"/>
    </location>
</feature>
<keyword evidence="4" id="KW-0808">Transferase</keyword>
<dbReference type="InterPro" id="IPR035965">
    <property type="entry name" value="PAS-like_dom_sf"/>
</dbReference>
<accession>A0A5B2TAJ7</accession>
<dbReference type="RefSeq" id="WP_149813907.1">
    <property type="nucleotide sequence ID" value="NZ_VUKA01000020.1"/>
</dbReference>
<dbReference type="SMART" id="SM00065">
    <property type="entry name" value="GAF"/>
    <property type="match status" value="1"/>
</dbReference>
<dbReference type="AlphaFoldDB" id="A0A5B2TAJ7"/>
<dbReference type="SMART" id="SM00091">
    <property type="entry name" value="PAS"/>
    <property type="match status" value="2"/>
</dbReference>
<organism evidence="9 10">
    <name type="scientific">Teichococcus oryzae</name>
    <dbReference type="NCBI Taxonomy" id="1608942"/>
    <lineage>
        <taxon>Bacteria</taxon>
        <taxon>Pseudomonadati</taxon>
        <taxon>Pseudomonadota</taxon>
        <taxon>Alphaproteobacteria</taxon>
        <taxon>Acetobacterales</taxon>
        <taxon>Roseomonadaceae</taxon>
        <taxon>Roseomonas</taxon>
    </lineage>
</organism>
<dbReference type="Gene3D" id="3.30.450.40">
    <property type="match status" value="1"/>
</dbReference>
<dbReference type="FunFam" id="3.30.450.20:FF:000099">
    <property type="entry name" value="Sensory box sensor histidine kinase"/>
    <property type="match status" value="1"/>
</dbReference>
<dbReference type="Gene3D" id="3.30.450.20">
    <property type="entry name" value="PAS domain"/>
    <property type="match status" value="2"/>
</dbReference>
<dbReference type="SUPFAM" id="SSF55785">
    <property type="entry name" value="PYP-like sensor domain (PAS domain)"/>
    <property type="match status" value="2"/>
</dbReference>
<dbReference type="SUPFAM" id="SSF55781">
    <property type="entry name" value="GAF domain-like"/>
    <property type="match status" value="1"/>
</dbReference>
<evidence type="ECO:0000256" key="6">
    <source>
        <dbReference type="SAM" id="MobiDB-lite"/>
    </source>
</evidence>
<name>A0A5B2TAJ7_9PROT</name>
<comment type="caution">
    <text evidence="9">The sequence shown here is derived from an EMBL/GenBank/DDBJ whole genome shotgun (WGS) entry which is preliminary data.</text>
</comment>
<evidence type="ECO:0000256" key="1">
    <source>
        <dbReference type="ARBA" id="ARBA00000085"/>
    </source>
</evidence>
<dbReference type="PROSITE" id="PS50113">
    <property type="entry name" value="PAC"/>
    <property type="match status" value="1"/>
</dbReference>
<gene>
    <name evidence="9" type="ORF">F0Q34_19190</name>
</gene>
<evidence type="ECO:0000256" key="4">
    <source>
        <dbReference type="ARBA" id="ARBA00022679"/>
    </source>
</evidence>
<dbReference type="EC" id="2.7.13.3" evidence="2"/>
<dbReference type="EMBL" id="VUKA01000020">
    <property type="protein sequence ID" value="KAA2211587.1"/>
    <property type="molecule type" value="Genomic_DNA"/>
</dbReference>
<proteinExistence type="predicted"/>
<feature type="region of interest" description="Disordered" evidence="6">
    <location>
        <begin position="438"/>
        <end position="472"/>
    </location>
</feature>
<feature type="domain" description="PAS" evidence="7">
    <location>
        <begin position="313"/>
        <end position="383"/>
    </location>
</feature>
<evidence type="ECO:0000256" key="2">
    <source>
        <dbReference type="ARBA" id="ARBA00012438"/>
    </source>
</evidence>
<dbReference type="InterPro" id="IPR001610">
    <property type="entry name" value="PAC"/>
</dbReference>
<dbReference type="InterPro" id="IPR013655">
    <property type="entry name" value="PAS_fold_3"/>
</dbReference>
<evidence type="ECO:0000259" key="8">
    <source>
        <dbReference type="PROSITE" id="PS50113"/>
    </source>
</evidence>
<keyword evidence="10" id="KW-1185">Reference proteome</keyword>
<dbReference type="Pfam" id="PF08447">
    <property type="entry name" value="PAS_3"/>
    <property type="match status" value="1"/>
</dbReference>
<evidence type="ECO:0000313" key="10">
    <source>
        <dbReference type="Proteomes" id="UP000322110"/>
    </source>
</evidence>